<keyword evidence="2" id="KW-1185">Reference proteome</keyword>
<proteinExistence type="predicted"/>
<evidence type="ECO:0000313" key="2">
    <source>
        <dbReference type="Proteomes" id="UP001556631"/>
    </source>
</evidence>
<dbReference type="CDD" id="cd00565">
    <property type="entry name" value="Ubl_ThiS"/>
    <property type="match status" value="1"/>
</dbReference>
<dbReference type="NCBIfam" id="TIGR01683">
    <property type="entry name" value="thiS"/>
    <property type="match status" value="1"/>
</dbReference>
<name>A0ABV3SXK9_9ACTN</name>
<dbReference type="PANTHER" id="PTHR34472">
    <property type="entry name" value="SULFUR CARRIER PROTEIN THIS"/>
    <property type="match status" value="1"/>
</dbReference>
<reference evidence="1 2" key="1">
    <citation type="submission" date="2024-07" db="EMBL/GenBank/DDBJ databases">
        <authorList>
            <person name="Lee S."/>
            <person name="Kang M."/>
        </authorList>
    </citation>
    <scope>NUCLEOTIDE SEQUENCE [LARGE SCALE GENOMIC DNA]</scope>
    <source>
        <strain evidence="1 2">DS6</strain>
    </source>
</reference>
<dbReference type="InterPro" id="IPR016155">
    <property type="entry name" value="Mopterin_synth/thiamin_S_b"/>
</dbReference>
<dbReference type="InterPro" id="IPR003749">
    <property type="entry name" value="ThiS/MoaD-like"/>
</dbReference>
<evidence type="ECO:0000313" key="1">
    <source>
        <dbReference type="EMBL" id="MEX0427666.1"/>
    </source>
</evidence>
<comment type="caution">
    <text evidence="1">The sequence shown here is derived from an EMBL/GenBank/DDBJ whole genome shotgun (WGS) entry which is preliminary data.</text>
</comment>
<protein>
    <submittedName>
        <fullName evidence="1">Sulfur carrier protein ThiS</fullName>
    </submittedName>
</protein>
<sequence>MGVLRITVNGEPREVTASARLADLVPECRGSAAAVNGAVVPRDRHAATPLHDGDAVEIVTAVQGG</sequence>
<dbReference type="EMBL" id="JBFPJR010000011">
    <property type="protein sequence ID" value="MEX0427666.1"/>
    <property type="molecule type" value="Genomic_DNA"/>
</dbReference>
<dbReference type="InterPro" id="IPR012675">
    <property type="entry name" value="Beta-grasp_dom_sf"/>
</dbReference>
<dbReference type="Proteomes" id="UP001556631">
    <property type="component" value="Unassembled WGS sequence"/>
</dbReference>
<dbReference type="PANTHER" id="PTHR34472:SF1">
    <property type="entry name" value="SULFUR CARRIER PROTEIN THIS"/>
    <property type="match status" value="1"/>
</dbReference>
<organism evidence="1 2">
    <name type="scientific">Nocardioides eburneus</name>
    <dbReference type="NCBI Taxonomy" id="3231482"/>
    <lineage>
        <taxon>Bacteria</taxon>
        <taxon>Bacillati</taxon>
        <taxon>Actinomycetota</taxon>
        <taxon>Actinomycetes</taxon>
        <taxon>Propionibacteriales</taxon>
        <taxon>Nocardioidaceae</taxon>
        <taxon>Nocardioides</taxon>
    </lineage>
</organism>
<dbReference type="SUPFAM" id="SSF54285">
    <property type="entry name" value="MoaD/ThiS"/>
    <property type="match status" value="1"/>
</dbReference>
<gene>
    <name evidence="1" type="primary">thiS</name>
    <name evidence="1" type="ORF">AB3X52_08550</name>
</gene>
<accession>A0ABV3SXK9</accession>
<dbReference type="RefSeq" id="WP_367993268.1">
    <property type="nucleotide sequence ID" value="NZ_JBFPJR010000011.1"/>
</dbReference>
<dbReference type="Pfam" id="PF02597">
    <property type="entry name" value="ThiS"/>
    <property type="match status" value="1"/>
</dbReference>
<dbReference type="InterPro" id="IPR010035">
    <property type="entry name" value="Thi_S"/>
</dbReference>
<dbReference type="Gene3D" id="3.10.20.30">
    <property type="match status" value="1"/>
</dbReference>